<feature type="signal peptide" evidence="10">
    <location>
        <begin position="1"/>
        <end position="20"/>
    </location>
</feature>
<comment type="caution">
    <text evidence="12">The sequence shown here is derived from an EMBL/GenBank/DDBJ whole genome shotgun (WGS) entry which is preliminary data.</text>
</comment>
<dbReference type="FunFam" id="3.40.50.200:FF:000047">
    <property type="entry name" value="Dipeptidyl aminopeptidase"/>
    <property type="match status" value="1"/>
</dbReference>
<dbReference type="SUPFAM" id="SSF54897">
    <property type="entry name" value="Protease propeptides/inhibitors"/>
    <property type="match status" value="1"/>
</dbReference>
<keyword evidence="6 9" id="KW-0106">Calcium</keyword>
<feature type="domain" description="Peptidase S53" evidence="11">
    <location>
        <begin position="191"/>
        <end position="589"/>
    </location>
</feature>
<dbReference type="Gene3D" id="3.40.50.200">
    <property type="entry name" value="Peptidase S8/S53 domain"/>
    <property type="match status" value="1"/>
</dbReference>
<dbReference type="GO" id="GO:0008240">
    <property type="term" value="F:tripeptidyl-peptidase activity"/>
    <property type="evidence" value="ECO:0007669"/>
    <property type="project" value="TreeGrafter"/>
</dbReference>
<feature type="active site" description="Charge relay system" evidence="9">
    <location>
        <position position="499"/>
    </location>
</feature>
<feature type="binding site" evidence="9">
    <location>
        <position position="545"/>
    </location>
    <ligand>
        <name>Ca(2+)</name>
        <dbReference type="ChEBI" id="CHEBI:29108"/>
    </ligand>
</feature>
<evidence type="ECO:0000313" key="13">
    <source>
        <dbReference type="Proteomes" id="UP000076078"/>
    </source>
</evidence>
<evidence type="ECO:0000256" key="7">
    <source>
        <dbReference type="ARBA" id="ARBA00023145"/>
    </source>
</evidence>
<dbReference type="AlphaFoldDB" id="A0A151Z8W0"/>
<dbReference type="GO" id="GO:0046872">
    <property type="term" value="F:metal ion binding"/>
    <property type="evidence" value="ECO:0007669"/>
    <property type="project" value="UniProtKB-UniRule"/>
</dbReference>
<dbReference type="OMA" id="YARSVCN"/>
<dbReference type="OrthoDB" id="14633at2759"/>
<evidence type="ECO:0000256" key="1">
    <source>
        <dbReference type="ARBA" id="ARBA00022670"/>
    </source>
</evidence>
<evidence type="ECO:0000256" key="8">
    <source>
        <dbReference type="ARBA" id="ARBA00023180"/>
    </source>
</evidence>
<sequence length="590" mass="63070">MSKLISLLFVVCLVVVPSFAILRDTANWTQVKKAASAEVVDFRIALTQRNVDKLEEALLDVSTPFSKNYGNHWSIDEILDLVAPEPKVARSVMNYLKNNGCFNIVNQRDHIKAAATVEAIEKMFSVKMFTYQSNISGSQIVRSSGFYTIPKELSGKVDLVAGISELPFRKAGPKAHARKATPVDTSVDPGIVIPEVLYNLYNIPVGFNNNAQTSICLAEFADDQSFNKNDLKVFSTKTATELINVDKIVGPYSPQQPDLESTLDVQYGGAVAQNASVWFWTVAGWMYEFSTDLFAANPAPYIVSMSWGWTESQQCESGIGNCNGETSQEYVTRVNTEFMKIGLRGISLLAASGDQGAPGDGNPSCSNNKMPISPIFPGGSPWVTSVGATMLSAPSDADMEGSSSGSTAPICQKQKCATSTSEVVCSYPQALITSGGGFSDYSPMPSYQQTAVNAYLNSGVKLPTGKFNATNRGFPDVSALGHNYWIVASGAGQIVDGTSCSSPVFGGIVALLNSIRLNNGKATLGFLNPFLYAAQAADSTTFTDITSGNNLCTESCCAKFGFQATSGWDAASGLGTPQFKSLANYVESLN</sequence>
<evidence type="ECO:0000256" key="3">
    <source>
        <dbReference type="ARBA" id="ARBA00022729"/>
    </source>
</evidence>
<feature type="chain" id="PRO_5007593059" evidence="10">
    <location>
        <begin position="21"/>
        <end position="590"/>
    </location>
</feature>
<feature type="active site" description="Charge relay system" evidence="9">
    <location>
        <position position="264"/>
    </location>
</feature>
<accession>A0A151Z8W0</accession>
<name>A0A151Z8W0_TIELA</name>
<keyword evidence="7" id="KW-0865">Zymogen</keyword>
<organism evidence="12 13">
    <name type="scientific">Tieghemostelium lacteum</name>
    <name type="common">Slime mold</name>
    <name type="synonym">Dictyostelium lacteum</name>
    <dbReference type="NCBI Taxonomy" id="361077"/>
    <lineage>
        <taxon>Eukaryota</taxon>
        <taxon>Amoebozoa</taxon>
        <taxon>Evosea</taxon>
        <taxon>Eumycetozoa</taxon>
        <taxon>Dictyostelia</taxon>
        <taxon>Dictyosteliales</taxon>
        <taxon>Raperosteliaceae</taxon>
        <taxon>Tieghemostelium</taxon>
    </lineage>
</organism>
<evidence type="ECO:0000259" key="11">
    <source>
        <dbReference type="PROSITE" id="PS51695"/>
    </source>
</evidence>
<keyword evidence="5 9" id="KW-0720">Serine protease</keyword>
<evidence type="ECO:0000256" key="9">
    <source>
        <dbReference type="PROSITE-ProRule" id="PRU01032"/>
    </source>
</evidence>
<dbReference type="EMBL" id="LODT01000037">
    <property type="protein sequence ID" value="KYQ90377.1"/>
    <property type="molecule type" value="Genomic_DNA"/>
</dbReference>
<dbReference type="InterPro" id="IPR050819">
    <property type="entry name" value="Tripeptidyl-peptidase_I"/>
</dbReference>
<evidence type="ECO:0000256" key="5">
    <source>
        <dbReference type="ARBA" id="ARBA00022825"/>
    </source>
</evidence>
<keyword evidence="13" id="KW-1185">Reference proteome</keyword>
<evidence type="ECO:0000256" key="10">
    <source>
        <dbReference type="SAM" id="SignalP"/>
    </source>
</evidence>
<keyword evidence="3 10" id="KW-0732">Signal</keyword>
<dbReference type="CDD" id="cd11377">
    <property type="entry name" value="Pro-peptidase_S53"/>
    <property type="match status" value="1"/>
</dbReference>
<dbReference type="SMART" id="SM00944">
    <property type="entry name" value="Pro-kuma_activ"/>
    <property type="match status" value="1"/>
</dbReference>
<keyword evidence="2 9" id="KW-0479">Metal-binding</keyword>
<dbReference type="InterPro" id="IPR030400">
    <property type="entry name" value="Sedolisin_dom"/>
</dbReference>
<feature type="binding site" evidence="9">
    <location>
        <position position="544"/>
    </location>
    <ligand>
        <name>Ca(2+)</name>
        <dbReference type="ChEBI" id="CHEBI:29108"/>
    </ligand>
</feature>
<keyword evidence="4 9" id="KW-0378">Hydrolase</keyword>
<proteinExistence type="predicted"/>
<reference evidence="12 13" key="1">
    <citation type="submission" date="2015-12" db="EMBL/GenBank/DDBJ databases">
        <title>Dictyostelia acquired genes for synthesis and detection of signals that induce cell-type specialization by lateral gene transfer from prokaryotes.</title>
        <authorList>
            <person name="Gloeckner G."/>
            <person name="Schaap P."/>
        </authorList>
    </citation>
    <scope>NUCLEOTIDE SEQUENCE [LARGE SCALE GENOMIC DNA]</scope>
    <source>
        <strain evidence="12 13">TK</strain>
    </source>
</reference>
<dbReference type="GO" id="GO:0006508">
    <property type="term" value="P:proteolysis"/>
    <property type="evidence" value="ECO:0007669"/>
    <property type="project" value="UniProtKB-KW"/>
</dbReference>
<keyword evidence="1 9" id="KW-0645">Protease</keyword>
<dbReference type="GO" id="GO:0004252">
    <property type="term" value="F:serine-type endopeptidase activity"/>
    <property type="evidence" value="ECO:0007669"/>
    <property type="project" value="UniProtKB-UniRule"/>
</dbReference>
<feature type="binding site" evidence="9">
    <location>
        <position position="567"/>
    </location>
    <ligand>
        <name>Ca(2+)</name>
        <dbReference type="ChEBI" id="CHEBI:29108"/>
    </ligand>
</feature>
<dbReference type="InParanoid" id="A0A151Z8W0"/>
<protein>
    <submittedName>
        <fullName evidence="12">Physaropepsin</fullName>
    </submittedName>
</protein>
<dbReference type="SUPFAM" id="SSF52743">
    <property type="entry name" value="Subtilisin-like"/>
    <property type="match status" value="1"/>
</dbReference>
<dbReference type="PANTHER" id="PTHR14218:SF31">
    <property type="entry name" value="PEPTIDASE S53 DOMAIN-CONTAINING PROTEIN"/>
    <property type="match status" value="1"/>
</dbReference>
<dbReference type="InterPro" id="IPR036852">
    <property type="entry name" value="Peptidase_S8/S53_dom_sf"/>
</dbReference>
<dbReference type="Proteomes" id="UP000076078">
    <property type="component" value="Unassembled WGS sequence"/>
</dbReference>
<evidence type="ECO:0000256" key="6">
    <source>
        <dbReference type="ARBA" id="ARBA00022837"/>
    </source>
</evidence>
<dbReference type="PANTHER" id="PTHR14218">
    <property type="entry name" value="PROTEASE S8 TRIPEPTIDYL PEPTIDASE I CLN2"/>
    <property type="match status" value="1"/>
</dbReference>
<evidence type="ECO:0000256" key="2">
    <source>
        <dbReference type="ARBA" id="ARBA00022723"/>
    </source>
</evidence>
<feature type="active site" description="Charge relay system" evidence="9">
    <location>
        <position position="260"/>
    </location>
</feature>
<dbReference type="PROSITE" id="PS51695">
    <property type="entry name" value="SEDOLISIN"/>
    <property type="match status" value="1"/>
</dbReference>
<evidence type="ECO:0000256" key="4">
    <source>
        <dbReference type="ARBA" id="ARBA00022801"/>
    </source>
</evidence>
<evidence type="ECO:0000313" key="12">
    <source>
        <dbReference type="EMBL" id="KYQ90377.1"/>
    </source>
</evidence>
<feature type="binding site" evidence="9">
    <location>
        <position position="569"/>
    </location>
    <ligand>
        <name>Ca(2+)</name>
        <dbReference type="ChEBI" id="CHEBI:29108"/>
    </ligand>
</feature>
<gene>
    <name evidence="12" type="ORF">DLAC_08995</name>
</gene>
<comment type="cofactor">
    <cofactor evidence="9">
        <name>Ca(2+)</name>
        <dbReference type="ChEBI" id="CHEBI:29108"/>
    </cofactor>
    <text evidence="9">Binds 1 Ca(2+) ion per subunit.</text>
</comment>
<dbReference type="InterPro" id="IPR015366">
    <property type="entry name" value="S53_propep"/>
</dbReference>
<dbReference type="Pfam" id="PF09286">
    <property type="entry name" value="Pro-kuma_activ"/>
    <property type="match status" value="1"/>
</dbReference>
<dbReference type="STRING" id="361077.A0A151Z8W0"/>
<dbReference type="CDD" id="cd04056">
    <property type="entry name" value="Peptidases_S53"/>
    <property type="match status" value="1"/>
</dbReference>
<keyword evidence="8" id="KW-0325">Glycoprotein</keyword>